<comment type="caution">
    <text evidence="2">The sequence shown here is derived from an EMBL/GenBank/DDBJ whole genome shotgun (WGS) entry which is preliminary data.</text>
</comment>
<protein>
    <submittedName>
        <fullName evidence="2">Uncharacterized protein</fullName>
    </submittedName>
</protein>
<evidence type="ECO:0000256" key="1">
    <source>
        <dbReference type="SAM" id="MobiDB-lite"/>
    </source>
</evidence>
<proteinExistence type="predicted"/>
<dbReference type="Proteomes" id="UP000319859">
    <property type="component" value="Unassembled WGS sequence"/>
</dbReference>
<gene>
    <name evidence="2" type="ORF">FBZ89_13627</name>
</gene>
<feature type="region of interest" description="Disordered" evidence="1">
    <location>
        <begin position="1"/>
        <end position="48"/>
    </location>
</feature>
<sequence>MLPIGRRNDQYRDGHFSQNLMTDGALRHPAEPRQVPMPKHDRIASENGSYFQNLLRRFSLND</sequence>
<reference evidence="2 3" key="1">
    <citation type="submission" date="2019-06" db="EMBL/GenBank/DDBJ databases">
        <title>Genomic Encyclopedia of Type Strains, Phase IV (KMG-V): Genome sequencing to study the core and pangenomes of soil and plant-associated prokaryotes.</title>
        <authorList>
            <person name="Whitman W."/>
        </authorList>
    </citation>
    <scope>NUCLEOTIDE SEQUENCE [LARGE SCALE GENOMIC DNA]</scope>
    <source>
        <strain evidence="2 3">BR 11880</strain>
    </source>
</reference>
<organism evidence="2 3">
    <name type="scientific">Nitrospirillum amazonense</name>
    <dbReference type="NCBI Taxonomy" id="28077"/>
    <lineage>
        <taxon>Bacteria</taxon>
        <taxon>Pseudomonadati</taxon>
        <taxon>Pseudomonadota</taxon>
        <taxon>Alphaproteobacteria</taxon>
        <taxon>Rhodospirillales</taxon>
        <taxon>Azospirillaceae</taxon>
        <taxon>Nitrospirillum</taxon>
    </lineage>
</organism>
<dbReference type="EMBL" id="VITN01000036">
    <property type="protein sequence ID" value="TWB10090.1"/>
    <property type="molecule type" value="Genomic_DNA"/>
</dbReference>
<evidence type="ECO:0000313" key="3">
    <source>
        <dbReference type="Proteomes" id="UP000319859"/>
    </source>
</evidence>
<feature type="compositionally biased region" description="Basic and acidic residues" evidence="1">
    <location>
        <begin position="1"/>
        <end position="15"/>
    </location>
</feature>
<dbReference type="AlphaFoldDB" id="A0A560EL38"/>
<accession>A0A560EL38</accession>
<evidence type="ECO:0000313" key="2">
    <source>
        <dbReference type="EMBL" id="TWB10090.1"/>
    </source>
</evidence>
<name>A0A560EL38_9PROT</name>